<accession>A0A484GKW1</accession>
<keyword evidence="3" id="KW-1185">Reference proteome</keyword>
<evidence type="ECO:0000256" key="1">
    <source>
        <dbReference type="SAM" id="MobiDB-lite"/>
    </source>
</evidence>
<reference evidence="2 3" key="1">
    <citation type="journal article" date="2018" name="Genomics">
        <title>Molecular footprints of inshore aquatic adaptation in Indo-Pacific humpback dolphin (Sousa chinensis).</title>
        <authorList>
            <person name="Ming Y."/>
            <person name="Jian J."/>
            <person name="Yu F."/>
            <person name="Yu X."/>
            <person name="Wang J."/>
            <person name="Liu W."/>
        </authorList>
    </citation>
    <scope>NUCLEOTIDE SEQUENCE [LARGE SCALE GENOMIC DNA]</scope>
    <source>
        <strain evidence="2">MY-2018</strain>
        <tissue evidence="2">Skin</tissue>
    </source>
</reference>
<organism evidence="2 3">
    <name type="scientific">Sousa chinensis</name>
    <name type="common">Indo-pacific humpbacked dolphin</name>
    <name type="synonym">Steno chinensis</name>
    <dbReference type="NCBI Taxonomy" id="103600"/>
    <lineage>
        <taxon>Eukaryota</taxon>
        <taxon>Metazoa</taxon>
        <taxon>Chordata</taxon>
        <taxon>Craniata</taxon>
        <taxon>Vertebrata</taxon>
        <taxon>Euteleostomi</taxon>
        <taxon>Mammalia</taxon>
        <taxon>Eutheria</taxon>
        <taxon>Laurasiatheria</taxon>
        <taxon>Artiodactyla</taxon>
        <taxon>Whippomorpha</taxon>
        <taxon>Cetacea</taxon>
        <taxon>Odontoceti</taxon>
        <taxon>Delphinidae</taxon>
        <taxon>Sousa</taxon>
    </lineage>
</organism>
<gene>
    <name evidence="2" type="ORF">DBR06_SOUSAS7510040</name>
</gene>
<feature type="region of interest" description="Disordered" evidence="1">
    <location>
        <begin position="1"/>
        <end position="22"/>
    </location>
</feature>
<dbReference type="AlphaFoldDB" id="A0A484GKW1"/>
<name>A0A484GKW1_SOUCH</name>
<evidence type="ECO:0000313" key="2">
    <source>
        <dbReference type="EMBL" id="TEA36199.1"/>
    </source>
</evidence>
<evidence type="ECO:0000313" key="3">
    <source>
        <dbReference type="Proteomes" id="UP000295264"/>
    </source>
</evidence>
<sequence>MPRPRPSAGGDGYPLSGNPQGNRIAKFLSPIVCG</sequence>
<dbReference type="EMBL" id="QWLN02006709">
    <property type="protein sequence ID" value="TEA36199.1"/>
    <property type="molecule type" value="Genomic_DNA"/>
</dbReference>
<protein>
    <submittedName>
        <fullName evidence="2">Uncharacterized protein</fullName>
    </submittedName>
</protein>
<comment type="caution">
    <text evidence="2">The sequence shown here is derived from an EMBL/GenBank/DDBJ whole genome shotgun (WGS) entry which is preliminary data.</text>
</comment>
<dbReference type="Proteomes" id="UP000295264">
    <property type="component" value="Unassembled WGS sequence"/>
</dbReference>
<feature type="non-terminal residue" evidence="2">
    <location>
        <position position="34"/>
    </location>
</feature>
<proteinExistence type="predicted"/>